<dbReference type="AlphaFoldDB" id="A0A4R6G6D6"/>
<dbReference type="RefSeq" id="WP_112992122.1">
    <property type="nucleotide sequence ID" value="NZ_PTLZ01000002.1"/>
</dbReference>
<sequence>MQIAEEFKVKNAAGKSLIMLNITKGISYLDFGMAHLPKEFQGYMVKHTDQVAEAQSDGSFKLKDTNEVFTRV</sequence>
<reference evidence="1 2" key="1">
    <citation type="submission" date="2019-03" db="EMBL/GenBank/DDBJ databases">
        <title>Genomic Encyclopedia of Type Strains, Phase IV (KMG-IV): sequencing the most valuable type-strain genomes for metagenomic binning, comparative biology and taxonomic classification.</title>
        <authorList>
            <person name="Goeker M."/>
        </authorList>
    </citation>
    <scope>NUCLEOTIDE SEQUENCE [LARGE SCALE GENOMIC DNA]</scope>
    <source>
        <strain evidence="1 2">DSM 18555</strain>
    </source>
</reference>
<dbReference type="Proteomes" id="UP000294737">
    <property type="component" value="Unassembled WGS sequence"/>
</dbReference>
<keyword evidence="2" id="KW-1185">Reference proteome</keyword>
<dbReference type="EMBL" id="SNWF01000005">
    <property type="protein sequence ID" value="TDN90056.1"/>
    <property type="molecule type" value="Genomic_DNA"/>
</dbReference>
<comment type="caution">
    <text evidence="1">The sequence shown here is derived from an EMBL/GenBank/DDBJ whole genome shotgun (WGS) entry which is preliminary data.</text>
</comment>
<dbReference type="OrthoDB" id="8778391at2"/>
<gene>
    <name evidence="1" type="ORF">EV677_2129</name>
</gene>
<evidence type="ECO:0000313" key="2">
    <source>
        <dbReference type="Proteomes" id="UP000294737"/>
    </source>
</evidence>
<protein>
    <submittedName>
        <fullName evidence="1">Uncharacterized protein</fullName>
    </submittedName>
</protein>
<proteinExistence type="predicted"/>
<accession>A0A4R6G6D6</accession>
<organism evidence="1 2">
    <name type="scientific">Herminiimonas fonticola</name>
    <dbReference type="NCBI Taxonomy" id="303380"/>
    <lineage>
        <taxon>Bacteria</taxon>
        <taxon>Pseudomonadati</taxon>
        <taxon>Pseudomonadota</taxon>
        <taxon>Betaproteobacteria</taxon>
        <taxon>Burkholderiales</taxon>
        <taxon>Oxalobacteraceae</taxon>
        <taxon>Herminiimonas</taxon>
    </lineage>
</organism>
<name>A0A4R6G6D6_9BURK</name>
<evidence type="ECO:0000313" key="1">
    <source>
        <dbReference type="EMBL" id="TDN90056.1"/>
    </source>
</evidence>